<evidence type="ECO:0000313" key="2">
    <source>
        <dbReference type="Proteomes" id="UP000092164"/>
    </source>
</evidence>
<dbReference type="KEGG" id="mart:BTR34_06125"/>
<sequence>MNKVEINQGEIKVKLSEPSAGKLSFEKLGIKKEDVTIESGLLRLVFDLEAIRDYNYYQVPTIEIFYEENMSETHWICEFNGKTILDKLDHHGHSTILLLNRNELSNLEQHHENVLIVHAEFPQPANLNLKESSIHFFK</sequence>
<name>A0A1B7Z386_9FLAO</name>
<dbReference type="OrthoDB" id="1144653at2"/>
<dbReference type="STRING" id="1836467.BTR34_06125"/>
<dbReference type="EMBL" id="LZFP01000034">
    <property type="protein sequence ID" value="OBR37183.1"/>
    <property type="molecule type" value="Genomic_DNA"/>
</dbReference>
<protein>
    <submittedName>
        <fullName evidence="1">Uncharacterized protein</fullName>
    </submittedName>
</protein>
<organism evidence="1 2">
    <name type="scientific">Maribacter hydrothermalis</name>
    <dbReference type="NCBI Taxonomy" id="1836467"/>
    <lineage>
        <taxon>Bacteria</taxon>
        <taxon>Pseudomonadati</taxon>
        <taxon>Bacteroidota</taxon>
        <taxon>Flavobacteriia</taxon>
        <taxon>Flavobacteriales</taxon>
        <taxon>Flavobacteriaceae</taxon>
        <taxon>Maribacter</taxon>
    </lineage>
</organism>
<dbReference type="RefSeq" id="WP_068485173.1">
    <property type="nucleotide sequence ID" value="NZ_CP018760.1"/>
</dbReference>
<accession>A0A1B7Z386</accession>
<reference evidence="2" key="1">
    <citation type="submission" date="2016-06" db="EMBL/GenBank/DDBJ databases">
        <authorList>
            <person name="Zhan P."/>
        </authorList>
    </citation>
    <scope>NUCLEOTIDE SEQUENCE [LARGE SCALE GENOMIC DNA]</scope>
    <source>
        <strain evidence="2">T28</strain>
    </source>
</reference>
<dbReference type="AlphaFoldDB" id="A0A1B7Z386"/>
<comment type="caution">
    <text evidence="1">The sequence shown here is derived from an EMBL/GenBank/DDBJ whole genome shotgun (WGS) entry which is preliminary data.</text>
</comment>
<evidence type="ECO:0000313" key="1">
    <source>
        <dbReference type="EMBL" id="OBR37183.1"/>
    </source>
</evidence>
<keyword evidence="2" id="KW-1185">Reference proteome</keyword>
<proteinExistence type="predicted"/>
<gene>
    <name evidence="1" type="ORF">A9200_05885</name>
</gene>
<dbReference type="Proteomes" id="UP000092164">
    <property type="component" value="Unassembled WGS sequence"/>
</dbReference>